<dbReference type="InterPro" id="IPR006179">
    <property type="entry name" value="5_nucleotidase/apyrase"/>
</dbReference>
<dbReference type="PRINTS" id="PR01607">
    <property type="entry name" value="APYRASEFAMLY"/>
</dbReference>
<dbReference type="PANTHER" id="PTHR11575">
    <property type="entry name" value="5'-NUCLEOTIDASE-RELATED"/>
    <property type="match status" value="1"/>
</dbReference>
<dbReference type="InterPro" id="IPR008334">
    <property type="entry name" value="5'-Nucleotdase_C"/>
</dbReference>
<evidence type="ECO:0000256" key="1">
    <source>
        <dbReference type="RuleBase" id="RU362119"/>
    </source>
</evidence>
<sequence>MSNMVADMFKDTLGKDDPNFIGLQNPGGTRASLLEKDITYKQAAQVLPFANTLMTTKITGAQFKTVLEQQWQRDTDGKVPSRPYLQLGVSKNVTYTYDESRKEGDRITAIWINGKPIDPKGTYTVGSGSFLIAGGDNFTELAKGSKPIDTGKIDLSAWVDWIKAQKNLTPDFAKRAVSLTTSLKDDMSKEAIFTVGKPADKAVAPDTVDFTSKGAVVNKTMKTQIVQGDKAVDVAAAPVKDGSSSVTVKVPTDKGLVSGDATIVFTFPESGTTVRFAAELSVPAGAEPGGVVTPKPGHSATPGHSVKPGTPGSVDGSGHGKPGLPSTGV</sequence>
<keyword evidence="5" id="KW-1185">Reference proteome</keyword>
<evidence type="ECO:0000256" key="2">
    <source>
        <dbReference type="SAM" id="MobiDB-lite"/>
    </source>
</evidence>
<name>A0ABY7R1M1_9ACTN</name>
<accession>A0ABY7R1M1</accession>
<keyword evidence="1" id="KW-0378">Hydrolase</keyword>
<dbReference type="EMBL" id="CP115668">
    <property type="protein sequence ID" value="WCC81176.1"/>
    <property type="molecule type" value="Genomic_DNA"/>
</dbReference>
<dbReference type="InterPro" id="IPR036907">
    <property type="entry name" value="5'-Nucleotdase_C_sf"/>
</dbReference>
<dbReference type="SUPFAM" id="SSF55816">
    <property type="entry name" value="5'-nucleotidase (syn. UDP-sugar hydrolase), C-terminal domain"/>
    <property type="match status" value="1"/>
</dbReference>
<evidence type="ECO:0000259" key="3">
    <source>
        <dbReference type="Pfam" id="PF02872"/>
    </source>
</evidence>
<proteinExistence type="inferred from homology"/>
<evidence type="ECO:0000313" key="4">
    <source>
        <dbReference type="EMBL" id="WCC81176.1"/>
    </source>
</evidence>
<keyword evidence="1" id="KW-0547">Nucleotide-binding</keyword>
<dbReference type="Proteomes" id="UP001212097">
    <property type="component" value="Chromosome"/>
</dbReference>
<gene>
    <name evidence="4" type="ORF">O6R08_09715</name>
</gene>
<feature type="region of interest" description="Disordered" evidence="2">
    <location>
        <begin position="287"/>
        <end position="329"/>
    </location>
</feature>
<dbReference type="Gene3D" id="3.90.780.10">
    <property type="entry name" value="5'-Nucleotidase, C-terminal domain"/>
    <property type="match status" value="1"/>
</dbReference>
<protein>
    <submittedName>
        <fullName evidence="4">5'-nucleotidase</fullName>
    </submittedName>
</protein>
<dbReference type="Pfam" id="PF02872">
    <property type="entry name" value="5_nucleotid_C"/>
    <property type="match status" value="1"/>
</dbReference>
<dbReference type="PANTHER" id="PTHR11575:SF24">
    <property type="entry name" value="5'-NUCLEOTIDASE"/>
    <property type="match status" value="1"/>
</dbReference>
<feature type="domain" description="5'-Nucleotidase C-terminal" evidence="3">
    <location>
        <begin position="2"/>
        <end position="141"/>
    </location>
</feature>
<organism evidence="4 5">
    <name type="scientific">Cutibacterium equinum</name>
    <dbReference type="NCBI Taxonomy" id="3016342"/>
    <lineage>
        <taxon>Bacteria</taxon>
        <taxon>Bacillati</taxon>
        <taxon>Actinomycetota</taxon>
        <taxon>Actinomycetes</taxon>
        <taxon>Propionibacteriales</taxon>
        <taxon>Propionibacteriaceae</taxon>
        <taxon>Cutibacterium</taxon>
    </lineage>
</organism>
<reference evidence="4 5" key="2">
    <citation type="submission" date="2023-06" db="EMBL/GenBank/DDBJ databases">
        <title>The Gram-positive Non-spore-bearing Anaerobic Bacilli of Human Feces.</title>
        <authorList>
            <person name="Eggerth A.H."/>
        </authorList>
    </citation>
    <scope>NUCLEOTIDE SEQUENCE [LARGE SCALE GENOMIC DNA]</scope>
    <source>
        <strain evidence="4 5">CBA3108</strain>
    </source>
</reference>
<comment type="similarity">
    <text evidence="1">Belongs to the 5'-nucleotidase family.</text>
</comment>
<evidence type="ECO:0000313" key="5">
    <source>
        <dbReference type="Proteomes" id="UP001212097"/>
    </source>
</evidence>
<reference evidence="4 5" key="1">
    <citation type="submission" date="2023-01" db="EMBL/GenBank/DDBJ databases">
        <authorList>
            <person name="Lee S.H."/>
            <person name="Jung H.S."/>
            <person name="Yun J.U."/>
        </authorList>
    </citation>
    <scope>NUCLEOTIDE SEQUENCE [LARGE SCALE GENOMIC DNA]</scope>
    <source>
        <strain evidence="4 5">CBA3108</strain>
    </source>
</reference>